<dbReference type="InterPro" id="IPR032675">
    <property type="entry name" value="LRR_dom_sf"/>
</dbReference>
<evidence type="ECO:0000313" key="2">
    <source>
        <dbReference type="EMBL" id="KAH8033683.1"/>
    </source>
</evidence>
<proteinExistence type="predicted"/>
<comment type="caution">
    <text evidence="2">The sequence shown here is derived from an EMBL/GenBank/DDBJ whole genome shotgun (WGS) entry which is preliminary data.</text>
</comment>
<reference evidence="2" key="1">
    <citation type="journal article" date="2020" name="Cell">
        <title>Large-Scale Comparative Analyses of Tick Genomes Elucidate Their Genetic Diversity and Vector Capacities.</title>
        <authorList>
            <consortium name="Tick Genome and Microbiome Consortium (TIGMIC)"/>
            <person name="Jia N."/>
            <person name="Wang J."/>
            <person name="Shi W."/>
            <person name="Du L."/>
            <person name="Sun Y."/>
            <person name="Zhan W."/>
            <person name="Jiang J.F."/>
            <person name="Wang Q."/>
            <person name="Zhang B."/>
            <person name="Ji P."/>
            <person name="Bell-Sakyi L."/>
            <person name="Cui X.M."/>
            <person name="Yuan T.T."/>
            <person name="Jiang B.G."/>
            <person name="Yang W.F."/>
            <person name="Lam T.T."/>
            <person name="Chang Q.C."/>
            <person name="Ding S.J."/>
            <person name="Wang X.J."/>
            <person name="Zhu J.G."/>
            <person name="Ruan X.D."/>
            <person name="Zhao L."/>
            <person name="Wei J.T."/>
            <person name="Ye R.Z."/>
            <person name="Que T.C."/>
            <person name="Du C.H."/>
            <person name="Zhou Y.H."/>
            <person name="Cheng J.X."/>
            <person name="Dai P.F."/>
            <person name="Guo W.B."/>
            <person name="Han X.H."/>
            <person name="Huang E.J."/>
            <person name="Li L.F."/>
            <person name="Wei W."/>
            <person name="Gao Y.C."/>
            <person name="Liu J.Z."/>
            <person name="Shao H.Z."/>
            <person name="Wang X."/>
            <person name="Wang C.C."/>
            <person name="Yang T.C."/>
            <person name="Huo Q.B."/>
            <person name="Li W."/>
            <person name="Chen H.Y."/>
            <person name="Chen S.E."/>
            <person name="Zhou L.G."/>
            <person name="Ni X.B."/>
            <person name="Tian J.H."/>
            <person name="Sheng Y."/>
            <person name="Liu T."/>
            <person name="Pan Y.S."/>
            <person name="Xia L.Y."/>
            <person name="Li J."/>
            <person name="Zhao F."/>
            <person name="Cao W.C."/>
        </authorList>
    </citation>
    <scope>NUCLEOTIDE SEQUENCE</scope>
    <source>
        <strain evidence="2">Rmic-2018</strain>
    </source>
</reference>
<evidence type="ECO:0008006" key="4">
    <source>
        <dbReference type="Google" id="ProtNLM"/>
    </source>
</evidence>
<keyword evidence="1" id="KW-0677">Repeat</keyword>
<reference evidence="2" key="2">
    <citation type="submission" date="2021-09" db="EMBL/GenBank/DDBJ databases">
        <authorList>
            <person name="Jia N."/>
            <person name="Wang J."/>
            <person name="Shi W."/>
            <person name="Du L."/>
            <person name="Sun Y."/>
            <person name="Zhan W."/>
            <person name="Jiang J."/>
            <person name="Wang Q."/>
            <person name="Zhang B."/>
            <person name="Ji P."/>
            <person name="Sakyi L.B."/>
            <person name="Cui X."/>
            <person name="Yuan T."/>
            <person name="Jiang B."/>
            <person name="Yang W."/>
            <person name="Lam T.T.-Y."/>
            <person name="Chang Q."/>
            <person name="Ding S."/>
            <person name="Wang X."/>
            <person name="Zhu J."/>
            <person name="Ruan X."/>
            <person name="Zhao L."/>
            <person name="Wei J."/>
            <person name="Que T."/>
            <person name="Du C."/>
            <person name="Cheng J."/>
            <person name="Dai P."/>
            <person name="Han X."/>
            <person name="Huang E."/>
            <person name="Gao Y."/>
            <person name="Liu J."/>
            <person name="Shao H."/>
            <person name="Ye R."/>
            <person name="Li L."/>
            <person name="Wei W."/>
            <person name="Wang X."/>
            <person name="Wang C."/>
            <person name="Huo Q."/>
            <person name="Li W."/>
            <person name="Guo W."/>
            <person name="Chen H."/>
            <person name="Chen S."/>
            <person name="Zhou L."/>
            <person name="Zhou L."/>
            <person name="Ni X."/>
            <person name="Tian J."/>
            <person name="Zhou Y."/>
            <person name="Sheng Y."/>
            <person name="Liu T."/>
            <person name="Pan Y."/>
            <person name="Xia L."/>
            <person name="Li J."/>
            <person name="Zhao F."/>
            <person name="Cao W."/>
        </authorList>
    </citation>
    <scope>NUCLEOTIDE SEQUENCE</scope>
    <source>
        <strain evidence="2">Rmic-2018</strain>
        <tissue evidence="2">Larvae</tissue>
    </source>
</reference>
<dbReference type="Gene3D" id="3.80.10.10">
    <property type="entry name" value="Ribonuclease Inhibitor"/>
    <property type="match status" value="2"/>
</dbReference>
<accession>A0A9J6EGR2</accession>
<dbReference type="PANTHER" id="PTHR24111:SF0">
    <property type="entry name" value="LEUCINE-RICH REPEAT-CONTAINING PROTEIN"/>
    <property type="match status" value="1"/>
</dbReference>
<protein>
    <recommendedName>
        <fullName evidence="4">Nlr family card domain protein</fullName>
    </recommendedName>
</protein>
<evidence type="ECO:0000313" key="3">
    <source>
        <dbReference type="Proteomes" id="UP000821866"/>
    </source>
</evidence>
<keyword evidence="3" id="KW-1185">Reference proteome</keyword>
<gene>
    <name evidence="2" type="ORF">HPB51_015305</name>
</gene>
<dbReference type="VEuPathDB" id="VectorBase:LOC119180283"/>
<dbReference type="Proteomes" id="UP000821866">
    <property type="component" value="Chromosome 2"/>
</dbReference>
<dbReference type="EMBL" id="JABSTU010000004">
    <property type="protein sequence ID" value="KAH8033683.1"/>
    <property type="molecule type" value="Genomic_DNA"/>
</dbReference>
<name>A0A9J6EGR2_RHIMP</name>
<organism evidence="2 3">
    <name type="scientific">Rhipicephalus microplus</name>
    <name type="common">Cattle tick</name>
    <name type="synonym">Boophilus microplus</name>
    <dbReference type="NCBI Taxonomy" id="6941"/>
    <lineage>
        <taxon>Eukaryota</taxon>
        <taxon>Metazoa</taxon>
        <taxon>Ecdysozoa</taxon>
        <taxon>Arthropoda</taxon>
        <taxon>Chelicerata</taxon>
        <taxon>Arachnida</taxon>
        <taxon>Acari</taxon>
        <taxon>Parasitiformes</taxon>
        <taxon>Ixodida</taxon>
        <taxon>Ixodoidea</taxon>
        <taxon>Ixodidae</taxon>
        <taxon>Rhipicephalinae</taxon>
        <taxon>Rhipicephalus</taxon>
        <taxon>Boophilus</taxon>
    </lineage>
</organism>
<dbReference type="InterPro" id="IPR052201">
    <property type="entry name" value="LRR-containing_regulator"/>
</dbReference>
<dbReference type="AlphaFoldDB" id="A0A9J6EGR2"/>
<evidence type="ECO:0000256" key="1">
    <source>
        <dbReference type="ARBA" id="ARBA00022737"/>
    </source>
</evidence>
<dbReference type="SUPFAM" id="SSF52047">
    <property type="entry name" value="RNI-like"/>
    <property type="match status" value="2"/>
</dbReference>
<sequence length="659" mass="75462">MSCRTPCTSGEGRLCDIFRDLSLYNEYFWQVAHEVREVSPGELALVKMHGAYVSLETPERKREFASLLYHLLILHRCVISVEVDEYILGDHHRLICDGLSKCPNLKKLKLMLLTEDAAHCIAAALPCMIHPQELVLSQDHLDDVFVEGICRLLANTRSLKTFAMSHTHTESEYTQAILRGLEQNSTITSLRLNTLIMYPETSPSSTIFSEYLRKNRALQTLTIFSRYPDEQAKLRQILRALMSNDALSELNLANFSLDDANIILITTLLAKNRTLKGFNLVDCSWTKSPLQPSILQTKNFGKVSSRIHPWLMALTENKTLVELTLNMSCFDSDDCQSFIKVLASSTNLRQVTITQLRSEHVVKICRAMREHSVRQHVFLGPHQIIKDPVVMLTECKEVTCIGFDSIAVSELEPLRTTLSLLPSCSHVTSFDLRVNEHFMHKEISSLLAKYITSTTVLRDLTLSIYNGARYMAFGTELALIQMLVEMVQSSRRMYELTFYPDNYESAVLLLSKLSHSIRSNYTLLYLRLSKRQDLGQNWFTIVDVKRRHLALVMRAAHFVMGMKHKYCAEAVELVHFNPRLVEKVRELALADENEALSRIRKSLKSFSELDDFMRMAGVVHYSVTCQRRNDGRKQLVDIGRDCWLCIRQYLKVGDVLDPQ</sequence>
<dbReference type="PANTHER" id="PTHR24111">
    <property type="entry name" value="LEUCINE-RICH REPEAT-CONTAINING PROTEIN 34"/>
    <property type="match status" value="1"/>
</dbReference>